<reference evidence="1" key="1">
    <citation type="submission" date="2009-10" db="EMBL/GenBank/DDBJ databases">
        <title>Diversity of trophic interactions inside an arsenic-rich microbial ecosystem.</title>
        <authorList>
            <person name="Bertin P.N."/>
            <person name="Heinrich-Salmeron A."/>
            <person name="Pelletier E."/>
            <person name="Goulhen-Chollet F."/>
            <person name="Arsene-Ploetze F."/>
            <person name="Gallien S."/>
            <person name="Calteau A."/>
            <person name="Vallenet D."/>
            <person name="Casiot C."/>
            <person name="Chane-Woon-Ming B."/>
            <person name="Giloteaux L."/>
            <person name="Barakat M."/>
            <person name="Bonnefoy V."/>
            <person name="Bruneel O."/>
            <person name="Chandler M."/>
            <person name="Cleiss J."/>
            <person name="Duran R."/>
            <person name="Elbaz-Poulichet F."/>
            <person name="Fonknechten N."/>
            <person name="Lauga B."/>
            <person name="Mornico D."/>
            <person name="Ortet P."/>
            <person name="Schaeffer C."/>
            <person name="Siguier P."/>
            <person name="Alexander Thil Smith A."/>
            <person name="Van Dorsselaer A."/>
            <person name="Weissenbach J."/>
            <person name="Medigue C."/>
            <person name="Le Paslier D."/>
        </authorList>
    </citation>
    <scope>NUCLEOTIDE SEQUENCE</scope>
</reference>
<protein>
    <submittedName>
        <fullName evidence="1">Uncharacterized protein</fullName>
    </submittedName>
</protein>
<evidence type="ECO:0000313" key="1">
    <source>
        <dbReference type="EMBL" id="CBH99753.1"/>
    </source>
</evidence>
<proteinExistence type="predicted"/>
<organism evidence="1">
    <name type="scientific">mine drainage metagenome</name>
    <dbReference type="NCBI Taxonomy" id="410659"/>
    <lineage>
        <taxon>unclassified sequences</taxon>
        <taxon>metagenomes</taxon>
        <taxon>ecological metagenomes</taxon>
    </lineage>
</organism>
<name>E6PXU4_9ZZZZ</name>
<dbReference type="EMBL" id="CABN01000048">
    <property type="protein sequence ID" value="CBH99753.1"/>
    <property type="molecule type" value="Genomic_DNA"/>
</dbReference>
<accession>E6PXU4</accession>
<gene>
    <name evidence="1" type="ORF">CARN3_0701</name>
</gene>
<dbReference type="AlphaFoldDB" id="E6PXU4"/>
<sequence length="114" mass="12738">MFASAAWTRATSVGDGRPYFARYHCSDQLLPDCATAMLPAVIANTLANKIFFPKFFMMQLLPVVLTGYAVDLSRATEPRPPHLAIKLDGCSFRSRRGADVQMRSVRVQCERKRG</sequence>
<comment type="caution">
    <text evidence="1">The sequence shown here is derived from an EMBL/GenBank/DDBJ whole genome shotgun (WGS) entry which is preliminary data.</text>
</comment>